<dbReference type="PANTHER" id="PTHR48081:SF33">
    <property type="entry name" value="KYNURENINE FORMAMIDASE"/>
    <property type="match status" value="1"/>
</dbReference>
<keyword evidence="5" id="KW-1185">Reference proteome</keyword>
<name>A0A142EMU9_9BACT</name>
<evidence type="ECO:0000313" key="4">
    <source>
        <dbReference type="EMBL" id="AMQ56454.1"/>
    </source>
</evidence>
<dbReference type="Pfam" id="PF20434">
    <property type="entry name" value="BD-FAE"/>
    <property type="match status" value="1"/>
</dbReference>
<keyword evidence="2" id="KW-0732">Signal</keyword>
<proteinExistence type="predicted"/>
<protein>
    <submittedName>
        <fullName evidence="4">Esterase</fullName>
    </submittedName>
</protein>
<evidence type="ECO:0000259" key="3">
    <source>
        <dbReference type="Pfam" id="PF20434"/>
    </source>
</evidence>
<feature type="signal peptide" evidence="2">
    <location>
        <begin position="1"/>
        <end position="18"/>
    </location>
</feature>
<organism evidence="4 5">
    <name type="scientific">Algoriphagus sanaruensis</name>
    <dbReference type="NCBI Taxonomy" id="1727163"/>
    <lineage>
        <taxon>Bacteria</taxon>
        <taxon>Pseudomonadati</taxon>
        <taxon>Bacteroidota</taxon>
        <taxon>Cytophagia</taxon>
        <taxon>Cytophagales</taxon>
        <taxon>Cyclobacteriaceae</taxon>
        <taxon>Algoriphagus</taxon>
    </lineage>
</organism>
<dbReference type="AlphaFoldDB" id="A0A142EMU9"/>
<accession>A0A142EMU9</accession>
<dbReference type="InterPro" id="IPR029058">
    <property type="entry name" value="AB_hydrolase_fold"/>
</dbReference>
<dbReference type="PANTHER" id="PTHR48081">
    <property type="entry name" value="AB HYDROLASE SUPERFAMILY PROTEIN C4A8.06C"/>
    <property type="match status" value="1"/>
</dbReference>
<sequence>MKYFLPLLLLIGIASSCAVKSITRSKNITYLQKTEELPEKQLNVFAPKKASKAPVLIFIHGGSWHSGRKEIYDFMGSRLARRGVVTVIIDYPLAPDYQVPAMEKASARAVQWVKEHISNYGGNPEEIYVSGHSAGGHLAALLAIKNEPWNELGVSNPLKGAILNDPAGLDWYWFLNEARDRPDGKDNYDAFTDNPDTWKAYSPIYFLTGNEIPMLIMEGEKTYPGIRLTIDRFKKEADSKGLEYIYSYYPKTKHIPMVTQFFFTWSKGYKDVLGFMGME</sequence>
<evidence type="ECO:0000256" key="1">
    <source>
        <dbReference type="ARBA" id="ARBA00022801"/>
    </source>
</evidence>
<reference evidence="5" key="1">
    <citation type="submission" date="2015-09" db="EMBL/GenBank/DDBJ databases">
        <title>Complete sequence of Algoriphagus sp. M8-2.</title>
        <authorList>
            <person name="Shintani M."/>
        </authorList>
    </citation>
    <scope>NUCLEOTIDE SEQUENCE [LARGE SCALE GENOMIC DNA]</scope>
    <source>
        <strain evidence="5">M8-2</strain>
    </source>
</reference>
<dbReference type="STRING" id="1727163.AO498_08500"/>
<dbReference type="SUPFAM" id="SSF53474">
    <property type="entry name" value="alpha/beta-Hydrolases"/>
    <property type="match status" value="1"/>
</dbReference>
<dbReference type="InterPro" id="IPR049492">
    <property type="entry name" value="BD-FAE-like_dom"/>
</dbReference>
<dbReference type="PROSITE" id="PS51257">
    <property type="entry name" value="PROKAR_LIPOPROTEIN"/>
    <property type="match status" value="1"/>
</dbReference>
<reference evidence="4 5" key="2">
    <citation type="journal article" date="2016" name="Genome Announc.">
        <title>Complete Genome Sequence of Algoriphagus sp. Strain M8-2, Isolated from a Brackish Lake.</title>
        <authorList>
            <person name="Muraguchi Y."/>
            <person name="Kushimoto K."/>
            <person name="Ohtsubo Y."/>
            <person name="Suzuki T."/>
            <person name="Dohra H."/>
            <person name="Kimbara K."/>
            <person name="Shintani M."/>
        </authorList>
    </citation>
    <scope>NUCLEOTIDE SEQUENCE [LARGE SCALE GENOMIC DNA]</scope>
    <source>
        <strain evidence="4 5">M8-2</strain>
    </source>
</reference>
<dbReference type="GO" id="GO:0016787">
    <property type="term" value="F:hydrolase activity"/>
    <property type="evidence" value="ECO:0007669"/>
    <property type="project" value="UniProtKB-KW"/>
</dbReference>
<keyword evidence="1" id="KW-0378">Hydrolase</keyword>
<dbReference type="OrthoDB" id="9777975at2"/>
<feature type="chain" id="PRO_5007494768" evidence="2">
    <location>
        <begin position="19"/>
        <end position="279"/>
    </location>
</feature>
<dbReference type="RefSeq" id="WP_067550365.1">
    <property type="nucleotide sequence ID" value="NZ_CP012836.1"/>
</dbReference>
<evidence type="ECO:0000256" key="2">
    <source>
        <dbReference type="SAM" id="SignalP"/>
    </source>
</evidence>
<dbReference type="PATRIC" id="fig|1727163.4.peg.1774"/>
<gene>
    <name evidence="4" type="ORF">AO498_08500</name>
</gene>
<dbReference type="EMBL" id="CP012836">
    <property type="protein sequence ID" value="AMQ56454.1"/>
    <property type="molecule type" value="Genomic_DNA"/>
</dbReference>
<dbReference type="InterPro" id="IPR050300">
    <property type="entry name" value="GDXG_lipolytic_enzyme"/>
</dbReference>
<dbReference type="Gene3D" id="3.40.50.1820">
    <property type="entry name" value="alpha/beta hydrolase"/>
    <property type="match status" value="1"/>
</dbReference>
<dbReference type="KEGG" id="alm:AO498_08500"/>
<evidence type="ECO:0000313" key="5">
    <source>
        <dbReference type="Proteomes" id="UP000073816"/>
    </source>
</evidence>
<dbReference type="Proteomes" id="UP000073816">
    <property type="component" value="Chromosome"/>
</dbReference>
<feature type="domain" description="BD-FAE-like" evidence="3">
    <location>
        <begin position="42"/>
        <end position="221"/>
    </location>
</feature>